<dbReference type="AlphaFoldDB" id="A0A0A0HUH2"/>
<keyword evidence="2" id="KW-0560">Oxidoreductase</keyword>
<dbReference type="KEGG" id="pbn:PADG_11790"/>
<sequence length="136" mass="15226">MTTEIPYFIVMGDPVCVCMTSAQDLVRYIVAALDLPQWPTEFRVYGERMTLSDVVNVVENVRGVHFEKTLLTDESLETSLAHAKASSNILEQWSLHHLLATTAGCYDFGAPNLHSLDNVNPQKFCDWLHAAWSLAS</sequence>
<protein>
    <recommendedName>
        <fullName evidence="5">NmrA-like domain-containing protein</fullName>
    </recommendedName>
</protein>
<dbReference type="Gene3D" id="3.90.25.10">
    <property type="entry name" value="UDP-galactose 4-epimerase, domain 1"/>
    <property type="match status" value="1"/>
</dbReference>
<dbReference type="InParanoid" id="A0A0A0HUH2"/>
<dbReference type="Gene3D" id="3.40.50.720">
    <property type="entry name" value="NAD(P)-binding Rossmann-like Domain"/>
    <property type="match status" value="1"/>
</dbReference>
<dbReference type="GO" id="GO:0016491">
    <property type="term" value="F:oxidoreductase activity"/>
    <property type="evidence" value="ECO:0007669"/>
    <property type="project" value="UniProtKB-KW"/>
</dbReference>
<organism evidence="3 4">
    <name type="scientific">Paracoccidioides brasiliensis (strain Pb18)</name>
    <dbReference type="NCBI Taxonomy" id="502780"/>
    <lineage>
        <taxon>Eukaryota</taxon>
        <taxon>Fungi</taxon>
        <taxon>Dikarya</taxon>
        <taxon>Ascomycota</taxon>
        <taxon>Pezizomycotina</taxon>
        <taxon>Eurotiomycetes</taxon>
        <taxon>Eurotiomycetidae</taxon>
        <taxon>Onygenales</taxon>
        <taxon>Ajellomycetaceae</taxon>
        <taxon>Paracoccidioides</taxon>
    </lineage>
</organism>
<evidence type="ECO:0000313" key="3">
    <source>
        <dbReference type="EMBL" id="KGM92003.1"/>
    </source>
</evidence>
<dbReference type="HOGENOM" id="CLU_044876_4_1_1"/>
<dbReference type="RefSeq" id="XP_010760513.1">
    <property type="nucleotide sequence ID" value="XM_010762211.1"/>
</dbReference>
<evidence type="ECO:0000256" key="1">
    <source>
        <dbReference type="ARBA" id="ARBA00022857"/>
    </source>
</evidence>
<dbReference type="VEuPathDB" id="FungiDB:PADG_11790"/>
<proteinExistence type="predicted"/>
<dbReference type="EMBL" id="KN275961">
    <property type="protein sequence ID" value="KGM92003.1"/>
    <property type="molecule type" value="Genomic_DNA"/>
</dbReference>
<accession>A0A0A0HUH2</accession>
<evidence type="ECO:0000313" key="4">
    <source>
        <dbReference type="Proteomes" id="UP000001628"/>
    </source>
</evidence>
<dbReference type="PANTHER" id="PTHR47706">
    <property type="entry name" value="NMRA-LIKE FAMILY PROTEIN"/>
    <property type="match status" value="1"/>
</dbReference>
<name>A0A0A0HUH2_PARBD</name>
<dbReference type="GeneID" id="22587687"/>
<gene>
    <name evidence="3" type="ORF">PADG_11790</name>
</gene>
<evidence type="ECO:0008006" key="5">
    <source>
        <dbReference type="Google" id="ProtNLM"/>
    </source>
</evidence>
<keyword evidence="1" id="KW-0521">NADP</keyword>
<reference evidence="3 4" key="1">
    <citation type="journal article" date="2011" name="PLoS Genet.">
        <title>Comparative genomic analysis of human fungal pathogens causing paracoccidioidomycosis.</title>
        <authorList>
            <person name="Desjardins C.A."/>
            <person name="Champion M.D."/>
            <person name="Holder J.W."/>
            <person name="Muszewska A."/>
            <person name="Goldberg J."/>
            <person name="Bailao A.M."/>
            <person name="Brigido M.M."/>
            <person name="Ferreira M.E."/>
            <person name="Garcia A.M."/>
            <person name="Grynberg M."/>
            <person name="Gujja S."/>
            <person name="Heiman D.I."/>
            <person name="Henn M.R."/>
            <person name="Kodira C.D."/>
            <person name="Leon-Narvaez H."/>
            <person name="Longo L.V."/>
            <person name="Ma L.J."/>
            <person name="Malavazi I."/>
            <person name="Matsuo A.L."/>
            <person name="Morais F.V."/>
            <person name="Pereira M."/>
            <person name="Rodriguez-Brito S."/>
            <person name="Sakthikumar S."/>
            <person name="Salem-Izacc S.M."/>
            <person name="Sykes S.M."/>
            <person name="Teixeira M.M."/>
            <person name="Vallejo M.C."/>
            <person name="Walter M.E."/>
            <person name="Yandava C."/>
            <person name="Young S."/>
            <person name="Zeng Q."/>
            <person name="Zucker J."/>
            <person name="Felipe M.S."/>
            <person name="Goldman G.H."/>
            <person name="Haas B.J."/>
            <person name="McEwen J.G."/>
            <person name="Nino-Vega G."/>
            <person name="Puccia R."/>
            <person name="San-Blas G."/>
            <person name="Soares C.M."/>
            <person name="Birren B.W."/>
            <person name="Cuomo C.A."/>
        </authorList>
    </citation>
    <scope>NUCLEOTIDE SEQUENCE [LARGE SCALE GENOMIC DNA]</scope>
    <source>
        <strain evidence="3 4">Pb18</strain>
    </source>
</reference>
<dbReference type="InterPro" id="IPR051609">
    <property type="entry name" value="NmrA/Isoflavone_reductase-like"/>
</dbReference>
<dbReference type="PANTHER" id="PTHR47706:SF5">
    <property type="entry name" value="ISOFLAVONE REDUCTASE"/>
    <property type="match status" value="1"/>
</dbReference>
<dbReference type="eggNOG" id="ENOG502S4YF">
    <property type="taxonomic scope" value="Eukaryota"/>
</dbReference>
<evidence type="ECO:0000256" key="2">
    <source>
        <dbReference type="ARBA" id="ARBA00023002"/>
    </source>
</evidence>
<keyword evidence="4" id="KW-1185">Reference proteome</keyword>
<dbReference type="Proteomes" id="UP000001628">
    <property type="component" value="Unassembled WGS sequence"/>
</dbReference>